<keyword evidence="2" id="KW-1185">Reference proteome</keyword>
<dbReference type="RefSeq" id="XP_030043454.1">
    <property type="nucleotide sequence ID" value="XM_030187594.1"/>
</dbReference>
<evidence type="ECO:0000256" key="1">
    <source>
        <dbReference type="ARBA" id="ARBA00009024"/>
    </source>
</evidence>
<dbReference type="RefSeq" id="XP_030043253.1">
    <property type="nucleotide sequence ID" value="XM_030187393.1"/>
</dbReference>
<dbReference type="RefSeq" id="XP_030043254.1">
    <property type="nucleotide sequence ID" value="XM_030187394.1"/>
</dbReference>
<evidence type="ECO:0000313" key="13">
    <source>
        <dbReference type="RefSeq" id="XP_030043455.1"/>
    </source>
</evidence>
<evidence type="ECO:0000313" key="9">
    <source>
        <dbReference type="RefSeq" id="XP_030043451.1"/>
    </source>
</evidence>
<dbReference type="Pfam" id="PF04749">
    <property type="entry name" value="PLAC8"/>
    <property type="match status" value="1"/>
</dbReference>
<comment type="similarity">
    <text evidence="1">Belongs to the cornifelin family.</text>
</comment>
<evidence type="ECO:0000313" key="8">
    <source>
        <dbReference type="RefSeq" id="XP_030043256.1"/>
    </source>
</evidence>
<dbReference type="KEGG" id="muo:115457792"/>
<protein>
    <submittedName>
        <fullName evidence="3 4">Cornifelin homolog</fullName>
    </submittedName>
</protein>
<dbReference type="PANTHER" id="PTHR15907">
    <property type="entry name" value="DUF614 FAMILY PROTEIN-RELATED"/>
    <property type="match status" value="1"/>
</dbReference>
<evidence type="ECO:0000313" key="4">
    <source>
        <dbReference type="RefSeq" id="XP_030043252.1"/>
    </source>
</evidence>
<dbReference type="Proteomes" id="UP000515156">
    <property type="component" value="Chromosome 14"/>
</dbReference>
<dbReference type="RefSeq" id="XP_030043255.1">
    <property type="nucleotide sequence ID" value="XM_030187395.1"/>
</dbReference>
<dbReference type="RefSeq" id="XP_030043252.1">
    <property type="nucleotide sequence ID" value="XM_030187392.1"/>
</dbReference>
<dbReference type="RefSeq" id="XP_030043451.1">
    <property type="nucleotide sequence ID" value="XM_030187591.1"/>
</dbReference>
<evidence type="ECO:0000313" key="14">
    <source>
        <dbReference type="RefSeq" id="XP_030043456.1"/>
    </source>
</evidence>
<dbReference type="RefSeq" id="XP_030043455.1">
    <property type="nucleotide sequence ID" value="XM_030187595.1"/>
</dbReference>
<evidence type="ECO:0000313" key="10">
    <source>
        <dbReference type="RefSeq" id="XP_030043452.1"/>
    </source>
</evidence>
<dbReference type="RefSeq" id="XP_030043453.1">
    <property type="nucleotide sequence ID" value="XM_030187593.1"/>
</dbReference>
<dbReference type="KEGG" id="muo:115457906"/>
<dbReference type="GeneID" id="115457792"/>
<evidence type="ECO:0000313" key="5">
    <source>
        <dbReference type="RefSeq" id="XP_030043253.1"/>
    </source>
</evidence>
<evidence type="ECO:0000313" key="2">
    <source>
        <dbReference type="Proteomes" id="UP000515156"/>
    </source>
</evidence>
<accession>A0A6P7WIW9</accession>
<name>A0A6P7WIW9_9AMPH</name>
<gene>
    <name evidence="3 4 5 6 7 8" type="primary">LOC115457792</name>
    <name evidence="9 10 11 12 13 14" type="synonym">LOC115457906</name>
</gene>
<proteinExistence type="inferred from homology"/>
<dbReference type="RefSeq" id="XP_030043251.1">
    <property type="nucleotide sequence ID" value="XM_030187391.1"/>
</dbReference>
<evidence type="ECO:0000313" key="11">
    <source>
        <dbReference type="RefSeq" id="XP_030043453.1"/>
    </source>
</evidence>
<dbReference type="RefSeq" id="XP_030043456.1">
    <property type="nucleotide sequence ID" value="XM_030187596.1"/>
</dbReference>
<reference evidence="3 4" key="1">
    <citation type="submission" date="2025-04" db="UniProtKB">
        <authorList>
            <consortium name="RefSeq"/>
        </authorList>
    </citation>
    <scope>IDENTIFICATION</scope>
</reference>
<dbReference type="AlphaFoldDB" id="A0A6P7WIW9"/>
<evidence type="ECO:0000313" key="6">
    <source>
        <dbReference type="RefSeq" id="XP_030043254.1"/>
    </source>
</evidence>
<evidence type="ECO:0000313" key="3">
    <source>
        <dbReference type="RefSeq" id="XP_030043251.1"/>
    </source>
</evidence>
<organism evidence="2 4">
    <name type="scientific">Microcaecilia unicolor</name>
    <dbReference type="NCBI Taxonomy" id="1415580"/>
    <lineage>
        <taxon>Eukaryota</taxon>
        <taxon>Metazoa</taxon>
        <taxon>Chordata</taxon>
        <taxon>Craniata</taxon>
        <taxon>Vertebrata</taxon>
        <taxon>Euteleostomi</taxon>
        <taxon>Amphibia</taxon>
        <taxon>Gymnophiona</taxon>
        <taxon>Siphonopidae</taxon>
        <taxon>Microcaecilia</taxon>
    </lineage>
</organism>
<dbReference type="OrthoDB" id="1045822at2759"/>
<dbReference type="NCBIfam" id="TIGR01571">
    <property type="entry name" value="A_thal_Cys_rich"/>
    <property type="match status" value="1"/>
</dbReference>
<sequence>MTAINVQPMPVTTQAVTVLQKTDWSTGVCDCCDDLGICCFGFWCLPCFMCKTADDFGECLCLPLLEILAGYGVPCPPISMAMRSGVRERYGIQGSICNDCCILCWCYNCAWCQMSREIKKRKQPITIVNAQAITIPHAQLHT</sequence>
<evidence type="ECO:0000313" key="12">
    <source>
        <dbReference type="RefSeq" id="XP_030043454.1"/>
    </source>
</evidence>
<dbReference type="RefSeq" id="XP_030043452.1">
    <property type="nucleotide sequence ID" value="XM_030187592.1"/>
</dbReference>
<evidence type="ECO:0000313" key="7">
    <source>
        <dbReference type="RefSeq" id="XP_030043255.1"/>
    </source>
</evidence>
<dbReference type="InterPro" id="IPR006461">
    <property type="entry name" value="PLAC_motif_containing"/>
</dbReference>
<dbReference type="RefSeq" id="XP_030043256.1">
    <property type="nucleotide sequence ID" value="XM_030187396.1"/>
</dbReference>